<dbReference type="CDD" id="cd08646">
    <property type="entry name" value="FMT_core_Met-tRNA-FMT_N"/>
    <property type="match status" value="1"/>
</dbReference>
<evidence type="ECO:0000256" key="3">
    <source>
        <dbReference type="ARBA" id="ARBA00022679"/>
    </source>
</evidence>
<proteinExistence type="inferred from homology"/>
<dbReference type="NCBIfam" id="TIGR00460">
    <property type="entry name" value="fmt"/>
    <property type="match status" value="1"/>
</dbReference>
<evidence type="ECO:0000256" key="1">
    <source>
        <dbReference type="ARBA" id="ARBA00010699"/>
    </source>
</evidence>
<organism evidence="8 9">
    <name type="scientific">Nesterenkonia alkaliphila</name>
    <dbReference type="NCBI Taxonomy" id="1463631"/>
    <lineage>
        <taxon>Bacteria</taxon>
        <taxon>Bacillati</taxon>
        <taxon>Actinomycetota</taxon>
        <taxon>Actinomycetes</taxon>
        <taxon>Micrococcales</taxon>
        <taxon>Micrococcaceae</taxon>
        <taxon>Nesterenkonia</taxon>
    </lineage>
</organism>
<dbReference type="GO" id="GO:0004479">
    <property type="term" value="F:methionyl-tRNA formyltransferase activity"/>
    <property type="evidence" value="ECO:0007669"/>
    <property type="project" value="UniProtKB-UniRule"/>
</dbReference>
<dbReference type="HAMAP" id="MF_00182">
    <property type="entry name" value="Formyl_trans"/>
    <property type="match status" value="1"/>
</dbReference>
<evidence type="ECO:0000256" key="4">
    <source>
        <dbReference type="ARBA" id="ARBA00022917"/>
    </source>
</evidence>
<comment type="function">
    <text evidence="5">Attaches a formyl group to the free amino group of methionyl-tRNA(fMet). The formyl group appears to play a dual role in the initiator identity of N-formylmethionyl-tRNA by promoting its recognition by IF2 and preventing the misappropriation of this tRNA by the elongation apparatus.</text>
</comment>
<dbReference type="InterPro" id="IPR011034">
    <property type="entry name" value="Formyl_transferase-like_C_sf"/>
</dbReference>
<dbReference type="PANTHER" id="PTHR11138:SF5">
    <property type="entry name" value="METHIONYL-TRNA FORMYLTRANSFERASE, MITOCHONDRIAL"/>
    <property type="match status" value="1"/>
</dbReference>
<comment type="catalytic activity">
    <reaction evidence="5">
        <text>L-methionyl-tRNA(fMet) + (6R)-10-formyltetrahydrofolate = N-formyl-L-methionyl-tRNA(fMet) + (6S)-5,6,7,8-tetrahydrofolate + H(+)</text>
        <dbReference type="Rhea" id="RHEA:24380"/>
        <dbReference type="Rhea" id="RHEA-COMP:9952"/>
        <dbReference type="Rhea" id="RHEA-COMP:9953"/>
        <dbReference type="ChEBI" id="CHEBI:15378"/>
        <dbReference type="ChEBI" id="CHEBI:57453"/>
        <dbReference type="ChEBI" id="CHEBI:78530"/>
        <dbReference type="ChEBI" id="CHEBI:78844"/>
        <dbReference type="ChEBI" id="CHEBI:195366"/>
        <dbReference type="EC" id="2.1.2.9"/>
    </reaction>
</comment>
<keyword evidence="4 5" id="KW-0648">Protein biosynthesis</keyword>
<keyword evidence="3 5" id="KW-0808">Transferase</keyword>
<dbReference type="SUPFAM" id="SSF50486">
    <property type="entry name" value="FMT C-terminal domain-like"/>
    <property type="match status" value="1"/>
</dbReference>
<evidence type="ECO:0000259" key="7">
    <source>
        <dbReference type="Pfam" id="PF02911"/>
    </source>
</evidence>
<feature type="binding site" evidence="5">
    <location>
        <begin position="115"/>
        <end position="118"/>
    </location>
    <ligand>
        <name>(6S)-5,6,7,8-tetrahydrofolate</name>
        <dbReference type="ChEBI" id="CHEBI:57453"/>
    </ligand>
</feature>
<dbReference type="PANTHER" id="PTHR11138">
    <property type="entry name" value="METHIONYL-TRNA FORMYLTRANSFERASE"/>
    <property type="match status" value="1"/>
</dbReference>
<dbReference type="CDD" id="cd08704">
    <property type="entry name" value="Met_tRNA_FMT_C"/>
    <property type="match status" value="1"/>
</dbReference>
<dbReference type="InterPro" id="IPR044135">
    <property type="entry name" value="Met-tRNA-FMT_C"/>
</dbReference>
<evidence type="ECO:0000313" key="8">
    <source>
        <dbReference type="EMBL" id="MVT27145.1"/>
    </source>
</evidence>
<feature type="domain" description="Formyl transferase C-terminal" evidence="7">
    <location>
        <begin position="208"/>
        <end position="312"/>
    </location>
</feature>
<dbReference type="SUPFAM" id="SSF53328">
    <property type="entry name" value="Formyltransferase"/>
    <property type="match status" value="1"/>
</dbReference>
<gene>
    <name evidence="5 8" type="primary">fmt</name>
    <name evidence="8" type="ORF">GNZ21_12415</name>
</gene>
<dbReference type="OrthoDB" id="9802815at2"/>
<dbReference type="EC" id="2.1.2.9" evidence="2 5"/>
<feature type="domain" description="Formyl transferase N-terminal" evidence="6">
    <location>
        <begin position="15"/>
        <end position="183"/>
    </location>
</feature>
<keyword evidence="9" id="KW-1185">Reference proteome</keyword>
<dbReference type="Pfam" id="PF02911">
    <property type="entry name" value="Formyl_trans_C"/>
    <property type="match status" value="1"/>
</dbReference>
<dbReference type="InterPro" id="IPR002376">
    <property type="entry name" value="Formyl_transf_N"/>
</dbReference>
<evidence type="ECO:0000259" key="6">
    <source>
        <dbReference type="Pfam" id="PF00551"/>
    </source>
</evidence>
<evidence type="ECO:0000313" key="9">
    <source>
        <dbReference type="Proteomes" id="UP000460157"/>
    </source>
</evidence>
<evidence type="ECO:0000256" key="5">
    <source>
        <dbReference type="HAMAP-Rule" id="MF_00182"/>
    </source>
</evidence>
<dbReference type="RefSeq" id="WP_157324837.1">
    <property type="nucleotide sequence ID" value="NZ_BMFX01000015.1"/>
</dbReference>
<name>A0A7K1UKX6_9MICC</name>
<accession>A0A7K1UKX6</accession>
<dbReference type="Proteomes" id="UP000460157">
    <property type="component" value="Unassembled WGS sequence"/>
</dbReference>
<dbReference type="InterPro" id="IPR005794">
    <property type="entry name" value="Fmt"/>
</dbReference>
<dbReference type="Pfam" id="PF00551">
    <property type="entry name" value="Formyl_trans_N"/>
    <property type="match status" value="1"/>
</dbReference>
<dbReference type="GO" id="GO:0005829">
    <property type="term" value="C:cytosol"/>
    <property type="evidence" value="ECO:0007669"/>
    <property type="project" value="TreeGrafter"/>
</dbReference>
<dbReference type="Gene3D" id="3.40.50.12230">
    <property type="match status" value="1"/>
</dbReference>
<protein>
    <recommendedName>
        <fullName evidence="2 5">Methionyl-tRNA formyltransferase</fullName>
        <ecNumber evidence="2 5">2.1.2.9</ecNumber>
    </recommendedName>
</protein>
<dbReference type="InterPro" id="IPR036477">
    <property type="entry name" value="Formyl_transf_N_sf"/>
</dbReference>
<comment type="caution">
    <text evidence="8">The sequence shown here is derived from an EMBL/GenBank/DDBJ whole genome shotgun (WGS) entry which is preliminary data.</text>
</comment>
<comment type="similarity">
    <text evidence="1 5">Belongs to the Fmt family.</text>
</comment>
<dbReference type="InterPro" id="IPR005793">
    <property type="entry name" value="Formyl_trans_C"/>
</dbReference>
<dbReference type="InterPro" id="IPR041711">
    <property type="entry name" value="Met-tRNA-FMT_N"/>
</dbReference>
<evidence type="ECO:0000256" key="2">
    <source>
        <dbReference type="ARBA" id="ARBA00012261"/>
    </source>
</evidence>
<reference evidence="8 9" key="1">
    <citation type="submission" date="2019-12" db="EMBL/GenBank/DDBJ databases">
        <title>Nesterenkonia muleiensis sp. nov., a novel actinobacterium isolated from sap of Populus euphratica.</title>
        <authorList>
            <person name="Wang R."/>
        </authorList>
    </citation>
    <scope>NUCLEOTIDE SEQUENCE [LARGE SCALE GENOMIC DNA]</scope>
    <source>
        <strain evidence="8 9">F10</strain>
    </source>
</reference>
<dbReference type="EMBL" id="WRPM01000090">
    <property type="protein sequence ID" value="MVT27145.1"/>
    <property type="molecule type" value="Genomic_DNA"/>
</dbReference>
<sequence>MSRIVFAGTPQIAADVLLDLITAIANGNVSASIAGVLTRPDAPVGRRRNLTPSPVAQVAQDAGLPLIKATKIDDDVRTTLAALKPDLGVVVAYGALLPQAALDIPPRGWVNLHYSDLPKYRGAAPVQHALLNGEPRTAATVFQLEKGMDTGPIHAARTYEIPELASAGDVLEDLTSLGSRMLQELIPNLLEGTSQPVPQSGRPSLAPKLTREDAYIDPAQPAEQVVSRINATIPEPGAWTLNGDARIKLGVARVFHGKPGGEPGTVQLLPSDRHSGEQVVVMTTGDGKGAALTRVQPAGKQMMDAAAWLHGQQGRAQASAVQLGGTR</sequence>
<dbReference type="AlphaFoldDB" id="A0A7K1UKX6"/>